<dbReference type="AlphaFoldDB" id="A0A1G2QD81"/>
<protein>
    <submittedName>
        <fullName evidence="1">Uncharacterized protein</fullName>
    </submittedName>
</protein>
<dbReference type="EMBL" id="MHTJ01000003">
    <property type="protein sequence ID" value="OHA58544.1"/>
    <property type="molecule type" value="Genomic_DNA"/>
</dbReference>
<evidence type="ECO:0000313" key="2">
    <source>
        <dbReference type="Proteomes" id="UP000177043"/>
    </source>
</evidence>
<sequence length="242" mass="28324">MIAKIKYKYDALNLRRQGLSYQEIRQKIPVAKSTLSLWLKNVRLTSDQRRRLYTKQVAILSQGSKSQKNRRDKEVKNIIEQAKRDIKLPLDFQSQLLFGTALYWAEGTKGRALEITNSDPHLILFMVKWLENIFSIKSKDLKAQLNMYSQQNENKIKKFWAELTGVPLANFGKSYIKPPNKNYKKNNLYYGTIKIRVPKSTDLSHRVFGWVQSVLLSIDPEVVKTQRKWLRLKKTAKPVNLQ</sequence>
<gene>
    <name evidence="1" type="ORF">A2571_02095</name>
</gene>
<accession>A0A1G2QD81</accession>
<evidence type="ECO:0000313" key="1">
    <source>
        <dbReference type="EMBL" id="OHA58544.1"/>
    </source>
</evidence>
<organism evidence="1 2">
    <name type="scientific">Candidatus Vogelbacteria bacterium RIFOXYD1_FULL_44_32</name>
    <dbReference type="NCBI Taxonomy" id="1802438"/>
    <lineage>
        <taxon>Bacteria</taxon>
        <taxon>Candidatus Vogeliibacteriota</taxon>
    </lineage>
</organism>
<reference evidence="1 2" key="1">
    <citation type="journal article" date="2016" name="Nat. Commun.">
        <title>Thousands of microbial genomes shed light on interconnected biogeochemical processes in an aquifer system.</title>
        <authorList>
            <person name="Anantharaman K."/>
            <person name="Brown C.T."/>
            <person name="Hug L.A."/>
            <person name="Sharon I."/>
            <person name="Castelle C.J."/>
            <person name="Probst A.J."/>
            <person name="Thomas B.C."/>
            <person name="Singh A."/>
            <person name="Wilkins M.J."/>
            <person name="Karaoz U."/>
            <person name="Brodie E.L."/>
            <person name="Williams K.H."/>
            <person name="Hubbard S.S."/>
            <person name="Banfield J.F."/>
        </authorList>
    </citation>
    <scope>NUCLEOTIDE SEQUENCE [LARGE SCALE GENOMIC DNA]</scope>
</reference>
<comment type="caution">
    <text evidence="1">The sequence shown here is derived from an EMBL/GenBank/DDBJ whole genome shotgun (WGS) entry which is preliminary data.</text>
</comment>
<name>A0A1G2QD81_9BACT</name>
<proteinExistence type="predicted"/>
<dbReference type="Proteomes" id="UP000177043">
    <property type="component" value="Unassembled WGS sequence"/>
</dbReference>